<dbReference type="AlphaFoldDB" id="A0A5P8WEY4"/>
<name>A0A5P8WEY4_9NOSO</name>
<proteinExistence type="predicted"/>
<keyword evidence="2" id="KW-1185">Reference proteome</keyword>
<gene>
    <name evidence="1" type="ORF">GXM_08877</name>
</gene>
<accession>A0A5P8WEY4</accession>
<evidence type="ECO:0000313" key="1">
    <source>
        <dbReference type="EMBL" id="QFS51383.1"/>
    </source>
</evidence>
<dbReference type="EMBL" id="CP045227">
    <property type="protein sequence ID" value="QFS51383.1"/>
    <property type="molecule type" value="Genomic_DNA"/>
</dbReference>
<reference evidence="1 2" key="1">
    <citation type="submission" date="2019-10" db="EMBL/GenBank/DDBJ databases">
        <title>Genomic and transcriptomic insights into the perfect genentic adaptation of a filamentous nitrogen-fixing cyanobacterium to rice fields.</title>
        <authorList>
            <person name="Chen Z."/>
        </authorList>
    </citation>
    <scope>NUCLEOTIDE SEQUENCE [LARGE SCALE GENOMIC DNA]</scope>
    <source>
        <strain evidence="1">CCNUC1</strain>
    </source>
</reference>
<dbReference type="KEGG" id="nsh:GXM_08877"/>
<dbReference type="RefSeq" id="WP_152591949.1">
    <property type="nucleotide sequence ID" value="NZ_CP045227.1"/>
</dbReference>
<protein>
    <submittedName>
        <fullName evidence="1">Uncharacterized protein</fullName>
    </submittedName>
</protein>
<organism evidence="1 2">
    <name type="scientific">Nostoc sphaeroides CCNUC1</name>
    <dbReference type="NCBI Taxonomy" id="2653204"/>
    <lineage>
        <taxon>Bacteria</taxon>
        <taxon>Bacillati</taxon>
        <taxon>Cyanobacteriota</taxon>
        <taxon>Cyanophyceae</taxon>
        <taxon>Nostocales</taxon>
        <taxon>Nostocaceae</taxon>
        <taxon>Nostoc</taxon>
    </lineage>
</organism>
<evidence type="ECO:0000313" key="2">
    <source>
        <dbReference type="Proteomes" id="UP000326678"/>
    </source>
</evidence>
<dbReference type="Proteomes" id="UP000326678">
    <property type="component" value="Chromosome Gxm2"/>
</dbReference>
<sequence length="126" mass="13490">MLAQSQVLQPNLFIFSGDGAKITYSSKEQSHLDFEDSEGGKTSFSGNEIRVENTSLGKLVTVTLDLTTDAGSTSLTLLIPRIRLTGLGSTPQPIQTVAIKADRRGPNAGHDAIVEIYKLQGTAESR</sequence>